<dbReference type="PANTHER" id="PTHR36449:SF1">
    <property type="entry name" value="ACETYLTRANSFERASE"/>
    <property type="match status" value="1"/>
</dbReference>
<keyword evidence="4" id="KW-0012">Acyltransferase</keyword>
<dbReference type="InterPro" id="IPR000182">
    <property type="entry name" value="GNAT_dom"/>
</dbReference>
<comment type="caution">
    <text evidence="7">The sequence shown here is derived from an EMBL/GenBank/DDBJ whole genome shotgun (WGS) entry which is preliminary data.</text>
</comment>
<keyword evidence="1" id="KW-0678">Repressor</keyword>
<reference evidence="7 8" key="1">
    <citation type="submission" date="2024-05" db="EMBL/GenBank/DDBJ databases">
        <title>Microbispora sp.ZYX-F-249.</title>
        <authorList>
            <person name="Xie H."/>
        </authorList>
    </citation>
    <scope>NUCLEOTIDE SEQUENCE [LARGE SCALE GENOMIC DNA]</scope>
    <source>
        <strain evidence="7 8">ZYX-F-249</strain>
    </source>
</reference>
<comment type="catalytic activity">
    <reaction evidence="5">
        <text>glycyl-tRNA(Gly) + acetyl-CoA = N-acetylglycyl-tRNA(Gly) + CoA + H(+)</text>
        <dbReference type="Rhea" id="RHEA:81867"/>
        <dbReference type="Rhea" id="RHEA-COMP:9683"/>
        <dbReference type="Rhea" id="RHEA-COMP:19766"/>
        <dbReference type="ChEBI" id="CHEBI:15378"/>
        <dbReference type="ChEBI" id="CHEBI:57287"/>
        <dbReference type="ChEBI" id="CHEBI:57288"/>
        <dbReference type="ChEBI" id="CHEBI:78522"/>
        <dbReference type="ChEBI" id="CHEBI:232036"/>
    </reaction>
</comment>
<dbReference type="Pfam" id="PF00583">
    <property type="entry name" value="Acetyltransf_1"/>
    <property type="match status" value="1"/>
</dbReference>
<evidence type="ECO:0000313" key="7">
    <source>
        <dbReference type="EMBL" id="MEN3537952.1"/>
    </source>
</evidence>
<evidence type="ECO:0000256" key="4">
    <source>
        <dbReference type="ARBA" id="ARBA00023315"/>
    </source>
</evidence>
<dbReference type="Proteomes" id="UP001447516">
    <property type="component" value="Unassembled WGS sequence"/>
</dbReference>
<evidence type="ECO:0000256" key="2">
    <source>
        <dbReference type="ARBA" id="ARBA00022649"/>
    </source>
</evidence>
<dbReference type="InterPro" id="IPR016181">
    <property type="entry name" value="Acyl_CoA_acyltransferase"/>
</dbReference>
<evidence type="ECO:0000313" key="8">
    <source>
        <dbReference type="Proteomes" id="UP001447516"/>
    </source>
</evidence>
<proteinExistence type="predicted"/>
<dbReference type="EMBL" id="JBDJAW010000019">
    <property type="protein sequence ID" value="MEN3537952.1"/>
    <property type="molecule type" value="Genomic_DNA"/>
</dbReference>
<evidence type="ECO:0000256" key="1">
    <source>
        <dbReference type="ARBA" id="ARBA00022491"/>
    </source>
</evidence>
<dbReference type="Gene3D" id="3.40.630.30">
    <property type="match status" value="1"/>
</dbReference>
<protein>
    <submittedName>
        <fullName evidence="7">GNAT family N-acetyltransferase</fullName>
    </submittedName>
</protein>
<gene>
    <name evidence="7" type="ORF">AAH991_22750</name>
</gene>
<keyword evidence="8" id="KW-1185">Reference proteome</keyword>
<accession>A0ABV0ARQ4</accession>
<dbReference type="PANTHER" id="PTHR36449">
    <property type="entry name" value="ACETYLTRANSFERASE-RELATED"/>
    <property type="match status" value="1"/>
</dbReference>
<dbReference type="RefSeq" id="WP_346227904.1">
    <property type="nucleotide sequence ID" value="NZ_JBDJAW010000019.1"/>
</dbReference>
<evidence type="ECO:0000256" key="3">
    <source>
        <dbReference type="ARBA" id="ARBA00022679"/>
    </source>
</evidence>
<keyword evidence="2" id="KW-1277">Toxin-antitoxin system</keyword>
<sequence>MKLSPVAPVTRADDLDGFDCGSPAQSEWLTRHALQAHASGGCRVYVVRDMGSGKVVGYYSLTAGTVTPGEAPARLLKGAGRHAQPVVILARLGVDRAAQGIGLGRALVVDALRRVARVAGEIGVRAMLIHCESEAARAFHLRLAAFEQSPSDPLHLLLLMKDLRQVLAGGAWNDVIGTIPGFTEAVDVESSRDSRQSNAL</sequence>
<evidence type="ECO:0000256" key="5">
    <source>
        <dbReference type="ARBA" id="ARBA00049880"/>
    </source>
</evidence>
<dbReference type="SUPFAM" id="SSF55729">
    <property type="entry name" value="Acyl-CoA N-acyltransferases (Nat)"/>
    <property type="match status" value="1"/>
</dbReference>
<evidence type="ECO:0000259" key="6">
    <source>
        <dbReference type="Pfam" id="PF00583"/>
    </source>
</evidence>
<name>A0ABV0ARQ4_9ACTN</name>
<organism evidence="7 8">
    <name type="scientific">Microbispora maris</name>
    <dbReference type="NCBI Taxonomy" id="3144104"/>
    <lineage>
        <taxon>Bacteria</taxon>
        <taxon>Bacillati</taxon>
        <taxon>Actinomycetota</taxon>
        <taxon>Actinomycetes</taxon>
        <taxon>Streptosporangiales</taxon>
        <taxon>Streptosporangiaceae</taxon>
        <taxon>Microbispora</taxon>
    </lineage>
</organism>
<keyword evidence="3" id="KW-0808">Transferase</keyword>
<feature type="domain" description="N-acetyltransferase" evidence="6">
    <location>
        <begin position="28"/>
        <end position="142"/>
    </location>
</feature>